<evidence type="ECO:0000259" key="3">
    <source>
        <dbReference type="Pfam" id="PF13439"/>
    </source>
</evidence>
<reference evidence="4 5" key="1">
    <citation type="journal article" date="2021" name="Microorganisms">
        <title>The Ever-Expanding Pseudomonas Genus: Description of 43 New Species and Partition of the Pseudomonas putida Group.</title>
        <authorList>
            <person name="Girard L."/>
            <person name="Lood C."/>
            <person name="Hofte M."/>
            <person name="Vandamme P."/>
            <person name="Rokni-Zadeh H."/>
            <person name="van Noort V."/>
            <person name="Lavigne R."/>
            <person name="De Mot R."/>
        </authorList>
    </citation>
    <scope>NUCLEOTIDE SEQUENCE [LARGE SCALE GENOMIC DNA]</scope>
    <source>
        <strain evidence="4 5">COW77</strain>
    </source>
</reference>
<evidence type="ECO:0000256" key="1">
    <source>
        <dbReference type="ARBA" id="ARBA00022679"/>
    </source>
</evidence>
<evidence type="ECO:0000259" key="2">
    <source>
        <dbReference type="Pfam" id="PF00534"/>
    </source>
</evidence>
<gene>
    <name evidence="4" type="ORF">KSS90_19090</name>
</gene>
<keyword evidence="5" id="KW-1185">Reference proteome</keyword>
<dbReference type="PANTHER" id="PTHR46401:SF2">
    <property type="entry name" value="GLYCOSYLTRANSFERASE WBBK-RELATED"/>
    <property type="match status" value="1"/>
</dbReference>
<proteinExistence type="predicted"/>
<evidence type="ECO:0000313" key="5">
    <source>
        <dbReference type="Proteomes" id="UP000824010"/>
    </source>
</evidence>
<accession>A0ABX8NHV9</accession>
<feature type="domain" description="Glycosyltransferase subfamily 4-like N-terminal" evidence="3">
    <location>
        <begin position="13"/>
        <end position="173"/>
    </location>
</feature>
<dbReference type="EMBL" id="CP077077">
    <property type="protein sequence ID" value="QXH55420.1"/>
    <property type="molecule type" value="Genomic_DNA"/>
</dbReference>
<sequence>MNIVINAFSARLGGGQTYLINLLRHIPDRSDLKITVLAPEELQMPDHPAINRYYPSWPVTNPLTRTIWEKLFLPRYLRRAGADVLFCPGGVVAGTVPRGCKVVTMFRNMIPFDKRVLGYIPFGLQRIRNWLLYRAMLRSMSGADLTIFISDYARGVIEKLTSIPNPVTIPHGIGKEFREVDINVARPECLAEGEYILYVSRFDVYKHHYEVVSGYAKLPAHYQKQFRLLLIGESDMPGAERVHELIKALGLDDRVTILGAVPYKQLPAYYHHAGLVLFASSCENCPNILLESLGAGRPVLSSDVMPMPEFGGEAAAYFSPFSPDDIANKMERVLSDDAYARTLSEAAVLQAKKYDWEKTADSTWSNIFKLIDDAK</sequence>
<dbReference type="Proteomes" id="UP000824010">
    <property type="component" value="Chromosome"/>
</dbReference>
<dbReference type="RefSeq" id="WP_217866818.1">
    <property type="nucleotide sequence ID" value="NZ_CP077077.1"/>
</dbReference>
<dbReference type="CDD" id="cd03809">
    <property type="entry name" value="GT4_MtfB-like"/>
    <property type="match status" value="1"/>
</dbReference>
<protein>
    <submittedName>
        <fullName evidence="4">Glycosyltransferase family 4 protein</fullName>
    </submittedName>
</protein>
<dbReference type="Pfam" id="PF13439">
    <property type="entry name" value="Glyco_transf_4"/>
    <property type="match status" value="1"/>
</dbReference>
<organism evidence="4 5">
    <name type="scientific">Pseudomonas maumuensis</name>
    <dbReference type="NCBI Taxonomy" id="2842354"/>
    <lineage>
        <taxon>Bacteria</taxon>
        <taxon>Pseudomonadati</taxon>
        <taxon>Pseudomonadota</taxon>
        <taxon>Gammaproteobacteria</taxon>
        <taxon>Pseudomonadales</taxon>
        <taxon>Pseudomonadaceae</taxon>
        <taxon>Pseudomonas</taxon>
    </lineage>
</organism>
<dbReference type="InterPro" id="IPR028098">
    <property type="entry name" value="Glyco_trans_4-like_N"/>
</dbReference>
<dbReference type="Pfam" id="PF00534">
    <property type="entry name" value="Glycos_transf_1"/>
    <property type="match status" value="1"/>
</dbReference>
<keyword evidence="1" id="KW-0808">Transferase</keyword>
<feature type="domain" description="Glycosyl transferase family 1" evidence="2">
    <location>
        <begin position="193"/>
        <end position="347"/>
    </location>
</feature>
<name>A0ABX8NHV9_9PSED</name>
<dbReference type="InterPro" id="IPR001296">
    <property type="entry name" value="Glyco_trans_1"/>
</dbReference>
<evidence type="ECO:0000313" key="4">
    <source>
        <dbReference type="EMBL" id="QXH55420.1"/>
    </source>
</evidence>
<dbReference type="PANTHER" id="PTHR46401">
    <property type="entry name" value="GLYCOSYLTRANSFERASE WBBK-RELATED"/>
    <property type="match status" value="1"/>
</dbReference>